<gene>
    <name evidence="1" type="ORF">RHGRI_023725</name>
</gene>
<evidence type="ECO:0000313" key="1">
    <source>
        <dbReference type="EMBL" id="KAG5536025.1"/>
    </source>
</evidence>
<evidence type="ECO:0000313" key="2">
    <source>
        <dbReference type="Proteomes" id="UP000823749"/>
    </source>
</evidence>
<dbReference type="EMBL" id="JACTNZ010000008">
    <property type="protein sequence ID" value="KAG5536025.1"/>
    <property type="molecule type" value="Genomic_DNA"/>
</dbReference>
<accession>A0AAV6JA09</accession>
<protein>
    <submittedName>
        <fullName evidence="1">Uncharacterized protein</fullName>
    </submittedName>
</protein>
<comment type="caution">
    <text evidence="1">The sequence shown here is derived from an EMBL/GenBank/DDBJ whole genome shotgun (WGS) entry which is preliminary data.</text>
</comment>
<keyword evidence="2" id="KW-1185">Reference proteome</keyword>
<dbReference type="AlphaFoldDB" id="A0AAV6JA09"/>
<dbReference type="Proteomes" id="UP000823749">
    <property type="component" value="Chromosome 8"/>
</dbReference>
<proteinExistence type="predicted"/>
<reference evidence="1" key="1">
    <citation type="submission" date="2020-08" db="EMBL/GenBank/DDBJ databases">
        <title>Plant Genome Project.</title>
        <authorList>
            <person name="Zhang R.-G."/>
        </authorList>
    </citation>
    <scope>NUCLEOTIDE SEQUENCE</scope>
    <source>
        <strain evidence="1">WSP0</strain>
        <tissue evidence="1">Leaf</tissue>
    </source>
</reference>
<sequence length="116" mass="14032">MTRVETQLPWNKVLTSVIVSLPSDKRQEMQRKRKRKRDREESDFNLVTMLDIDESPIHFMSSDRSVFIVWRYQNNRWTNLFANSVFSNTLACKQEFMLELDAHCKESTYKRTIWPR</sequence>
<organism evidence="1 2">
    <name type="scientific">Rhododendron griersonianum</name>
    <dbReference type="NCBI Taxonomy" id="479676"/>
    <lineage>
        <taxon>Eukaryota</taxon>
        <taxon>Viridiplantae</taxon>
        <taxon>Streptophyta</taxon>
        <taxon>Embryophyta</taxon>
        <taxon>Tracheophyta</taxon>
        <taxon>Spermatophyta</taxon>
        <taxon>Magnoliopsida</taxon>
        <taxon>eudicotyledons</taxon>
        <taxon>Gunneridae</taxon>
        <taxon>Pentapetalae</taxon>
        <taxon>asterids</taxon>
        <taxon>Ericales</taxon>
        <taxon>Ericaceae</taxon>
        <taxon>Ericoideae</taxon>
        <taxon>Rhodoreae</taxon>
        <taxon>Rhododendron</taxon>
    </lineage>
</organism>
<name>A0AAV6JA09_9ERIC</name>